<organism evidence="1">
    <name type="scientific">termite gut metagenome</name>
    <dbReference type="NCBI Taxonomy" id="433724"/>
    <lineage>
        <taxon>unclassified sequences</taxon>
        <taxon>metagenomes</taxon>
        <taxon>organismal metagenomes</taxon>
    </lineage>
</organism>
<dbReference type="AlphaFoldDB" id="A0A5J4QUL5"/>
<dbReference type="EMBL" id="SNRY01002475">
    <property type="protein sequence ID" value="KAA6324929.1"/>
    <property type="molecule type" value="Genomic_DNA"/>
</dbReference>
<evidence type="ECO:0008006" key="2">
    <source>
        <dbReference type="Google" id="ProtNLM"/>
    </source>
</evidence>
<protein>
    <recommendedName>
        <fullName evidence="2">IS1595 family transposase</fullName>
    </recommendedName>
</protein>
<sequence length="49" mass="5982">CYLDEFAFRFNRKMSTFRGRLFYRLMQQAIEVEPTGLNDMMENQLDRKA</sequence>
<gene>
    <name evidence="1" type="ORF">EZS27_025793</name>
</gene>
<accession>A0A5J4QUL5</accession>
<name>A0A5J4QUL5_9ZZZZ</name>
<comment type="caution">
    <text evidence="1">The sequence shown here is derived from an EMBL/GenBank/DDBJ whole genome shotgun (WGS) entry which is preliminary data.</text>
</comment>
<proteinExistence type="predicted"/>
<reference evidence="1" key="1">
    <citation type="submission" date="2019-03" db="EMBL/GenBank/DDBJ databases">
        <title>Single cell metagenomics reveals metabolic interactions within the superorganism composed of flagellate Streblomastix strix and complex community of Bacteroidetes bacteria on its surface.</title>
        <authorList>
            <person name="Treitli S.C."/>
            <person name="Kolisko M."/>
            <person name="Husnik F."/>
            <person name="Keeling P."/>
            <person name="Hampl V."/>
        </authorList>
    </citation>
    <scope>NUCLEOTIDE SEQUENCE</scope>
    <source>
        <strain evidence="1">STM</strain>
    </source>
</reference>
<evidence type="ECO:0000313" key="1">
    <source>
        <dbReference type="EMBL" id="KAA6324929.1"/>
    </source>
</evidence>
<feature type="non-terminal residue" evidence="1">
    <location>
        <position position="1"/>
    </location>
</feature>